<keyword evidence="1" id="KW-0472">Membrane</keyword>
<dbReference type="GO" id="GO:0006508">
    <property type="term" value="P:proteolysis"/>
    <property type="evidence" value="ECO:0007669"/>
    <property type="project" value="UniProtKB-KW"/>
</dbReference>
<organism evidence="3 4">
    <name type="scientific">Clostridium intestinale</name>
    <dbReference type="NCBI Taxonomy" id="36845"/>
    <lineage>
        <taxon>Bacteria</taxon>
        <taxon>Bacillati</taxon>
        <taxon>Bacillota</taxon>
        <taxon>Clostridia</taxon>
        <taxon>Eubacteriales</taxon>
        <taxon>Clostridiaceae</taxon>
        <taxon>Clostridium</taxon>
    </lineage>
</organism>
<feature type="transmembrane region" description="Helical" evidence="1">
    <location>
        <begin position="81"/>
        <end position="102"/>
    </location>
</feature>
<keyword evidence="1" id="KW-1133">Transmembrane helix</keyword>
<feature type="transmembrane region" description="Helical" evidence="1">
    <location>
        <begin position="41"/>
        <end position="61"/>
    </location>
</feature>
<keyword evidence="3" id="KW-0378">Hydrolase</keyword>
<keyword evidence="3" id="KW-0482">Metalloprotease</keyword>
<evidence type="ECO:0000313" key="3">
    <source>
        <dbReference type="EMBL" id="QLY82319.1"/>
    </source>
</evidence>
<dbReference type="AlphaFoldDB" id="A0A7D6ZKB6"/>
<dbReference type="InterPro" id="IPR003675">
    <property type="entry name" value="Rce1/LyrA-like_dom"/>
</dbReference>
<gene>
    <name evidence="3" type="ORF">HZF06_09500</name>
</gene>
<dbReference type="GO" id="GO:0004175">
    <property type="term" value="F:endopeptidase activity"/>
    <property type="evidence" value="ECO:0007669"/>
    <property type="project" value="UniProtKB-ARBA"/>
</dbReference>
<feature type="transmembrane region" description="Helical" evidence="1">
    <location>
        <begin position="153"/>
        <end position="174"/>
    </location>
</feature>
<dbReference type="Proteomes" id="UP000512286">
    <property type="component" value="Chromosome"/>
</dbReference>
<protein>
    <submittedName>
        <fullName evidence="3">CPBP family intramembrane metalloprotease</fullName>
    </submittedName>
</protein>
<name>A0A7D6ZKB6_9CLOT</name>
<evidence type="ECO:0000313" key="4">
    <source>
        <dbReference type="Proteomes" id="UP000512286"/>
    </source>
</evidence>
<dbReference type="PANTHER" id="PTHR35797">
    <property type="entry name" value="PROTEASE-RELATED"/>
    <property type="match status" value="1"/>
</dbReference>
<reference evidence="3 4" key="1">
    <citation type="submission" date="2020-07" db="EMBL/GenBank/DDBJ databases">
        <title>Electron transfer.</title>
        <authorList>
            <person name="Huang L."/>
            <person name="Liu X."/>
            <person name="Zhou S."/>
        </authorList>
    </citation>
    <scope>NUCLEOTIDE SEQUENCE [LARGE SCALE GENOMIC DNA]</scope>
    <source>
        <strain evidence="3 4">Lx1</strain>
    </source>
</reference>
<feature type="domain" description="CAAX prenyl protease 2/Lysostaphin resistance protein A-like" evidence="2">
    <location>
        <begin position="120"/>
        <end position="225"/>
    </location>
</feature>
<dbReference type="KEGG" id="cint:HZF06_09500"/>
<dbReference type="GO" id="GO:0080120">
    <property type="term" value="P:CAAX-box protein maturation"/>
    <property type="evidence" value="ECO:0007669"/>
    <property type="project" value="UniProtKB-ARBA"/>
</dbReference>
<dbReference type="GO" id="GO:0008237">
    <property type="term" value="F:metallopeptidase activity"/>
    <property type="evidence" value="ECO:0007669"/>
    <property type="project" value="UniProtKB-KW"/>
</dbReference>
<keyword evidence="1" id="KW-0812">Transmembrane</keyword>
<accession>A0A7D6ZKB6</accession>
<feature type="transmembrane region" description="Helical" evidence="1">
    <location>
        <begin position="245"/>
        <end position="266"/>
    </location>
</feature>
<dbReference type="EMBL" id="CP059378">
    <property type="protein sequence ID" value="QLY82319.1"/>
    <property type="molecule type" value="Genomic_DNA"/>
</dbReference>
<evidence type="ECO:0000259" key="2">
    <source>
        <dbReference type="Pfam" id="PF02517"/>
    </source>
</evidence>
<keyword evidence="3" id="KW-0645">Protease</keyword>
<feature type="transmembrane region" description="Helical" evidence="1">
    <location>
        <begin position="12"/>
        <end position="29"/>
    </location>
</feature>
<sequence>MILVKKQNIRKLIIFIIITLASGWIGVALDSVLTEQPEGNSLGMGLWLILPFLTGIILRIVYRDWKDTGLKLNLRDNKKWYILSIGIYLLVTAITIGLAKIFNFIEVSDFAKGSFLSLAIASATGGLLKNIFEEFAWRGYLTPKLIELKLNDWSIYGISGLVWALWHVPYYLVFLPDIYFESISRGSMVLMGCILMVCWTIMYVEIYRITKSVWPCVLMHTVEDAVPNVMVMTGGFVSLTKMGDILLNPISGVITTAIFITIGLLLRRFRIMKYE</sequence>
<proteinExistence type="predicted"/>
<dbReference type="PANTHER" id="PTHR35797:SF1">
    <property type="entry name" value="PROTEASE"/>
    <property type="match status" value="1"/>
</dbReference>
<evidence type="ECO:0000256" key="1">
    <source>
        <dbReference type="SAM" id="Phobius"/>
    </source>
</evidence>
<dbReference type="Pfam" id="PF02517">
    <property type="entry name" value="Rce1-like"/>
    <property type="match status" value="1"/>
</dbReference>
<feature type="transmembrane region" description="Helical" evidence="1">
    <location>
        <begin position="186"/>
        <end position="204"/>
    </location>
</feature>
<dbReference type="InterPro" id="IPR042150">
    <property type="entry name" value="MmRce1-like"/>
</dbReference>